<evidence type="ECO:0000313" key="6">
    <source>
        <dbReference type="EMBL" id="MEJ5021266.1"/>
    </source>
</evidence>
<dbReference type="InterPro" id="IPR050707">
    <property type="entry name" value="HTH_MetabolicPath_Reg"/>
</dbReference>
<proteinExistence type="predicted"/>
<dbReference type="PROSITE" id="PS51078">
    <property type="entry name" value="ICLR_ED"/>
    <property type="match status" value="1"/>
</dbReference>
<evidence type="ECO:0000313" key="7">
    <source>
        <dbReference type="Proteomes" id="UP001375812"/>
    </source>
</evidence>
<organism evidence="6 7">
    <name type="scientific">Ochrobactrum vermis</name>
    <dbReference type="NCBI Taxonomy" id="1827297"/>
    <lineage>
        <taxon>Bacteria</taxon>
        <taxon>Pseudomonadati</taxon>
        <taxon>Pseudomonadota</taxon>
        <taxon>Alphaproteobacteria</taxon>
        <taxon>Hyphomicrobiales</taxon>
        <taxon>Brucellaceae</taxon>
        <taxon>Brucella/Ochrobactrum group</taxon>
        <taxon>Ochrobactrum</taxon>
    </lineage>
</organism>
<dbReference type="SUPFAM" id="SSF46785">
    <property type="entry name" value="Winged helix' DNA-binding domain"/>
    <property type="match status" value="1"/>
</dbReference>
<dbReference type="EMBL" id="JBBGZH010000002">
    <property type="protein sequence ID" value="MEJ5021266.1"/>
    <property type="molecule type" value="Genomic_DNA"/>
</dbReference>
<evidence type="ECO:0000256" key="1">
    <source>
        <dbReference type="ARBA" id="ARBA00023015"/>
    </source>
</evidence>
<dbReference type="InterPro" id="IPR036390">
    <property type="entry name" value="WH_DNA-bd_sf"/>
</dbReference>
<dbReference type="PANTHER" id="PTHR30136:SF39">
    <property type="entry name" value="TRANSCRIPTIONAL REGULATORY PROTEIN"/>
    <property type="match status" value="1"/>
</dbReference>
<dbReference type="PROSITE" id="PS51077">
    <property type="entry name" value="HTH_ICLR"/>
    <property type="match status" value="1"/>
</dbReference>
<dbReference type="Gene3D" id="3.30.450.40">
    <property type="match status" value="1"/>
</dbReference>
<dbReference type="InterPro" id="IPR014757">
    <property type="entry name" value="Tscrpt_reg_IclR_C"/>
</dbReference>
<keyword evidence="7" id="KW-1185">Reference proteome</keyword>
<sequence>MTTNASSNAVRALDILIVLGEAGAEGFALADIAERIGEAKPAVHRSLVSLLQKGFAEPAGKHGFYRLGPAIPMLARGQARLEPLISKFRPGMTEFARRSGHTVYMMVQAGVDAVCAEMVSRFPDRQFTMGVGGRVPMGVAAGSIALMSIMPEADCLALVEANAPRYLSHPSVQYVDKAVVISQIEDARRRSFAVNMAYYLPGEGGLGLPVRATNPYELNSAISFTAPLEMMTEDWLPKIIDELRDCLGDAIQPMPAS</sequence>
<dbReference type="SMART" id="SM00346">
    <property type="entry name" value="HTH_ICLR"/>
    <property type="match status" value="1"/>
</dbReference>
<dbReference type="Pfam" id="PF01614">
    <property type="entry name" value="IclR_C"/>
    <property type="match status" value="1"/>
</dbReference>
<evidence type="ECO:0000259" key="5">
    <source>
        <dbReference type="PROSITE" id="PS51078"/>
    </source>
</evidence>
<dbReference type="InterPro" id="IPR005471">
    <property type="entry name" value="Tscrpt_reg_IclR_N"/>
</dbReference>
<name>A0ABU8PIJ0_9HYPH</name>
<keyword evidence="3" id="KW-0804">Transcription</keyword>
<dbReference type="PANTHER" id="PTHR30136">
    <property type="entry name" value="HELIX-TURN-HELIX TRANSCRIPTIONAL REGULATOR, ICLR FAMILY"/>
    <property type="match status" value="1"/>
</dbReference>
<dbReference type="Gene3D" id="1.10.10.10">
    <property type="entry name" value="Winged helix-like DNA-binding domain superfamily/Winged helix DNA-binding domain"/>
    <property type="match status" value="1"/>
</dbReference>
<protein>
    <submittedName>
        <fullName evidence="6">Helix-turn-helix domain-containing protein</fullName>
    </submittedName>
</protein>
<dbReference type="Pfam" id="PF09339">
    <property type="entry name" value="HTH_IclR"/>
    <property type="match status" value="1"/>
</dbReference>
<dbReference type="InterPro" id="IPR029016">
    <property type="entry name" value="GAF-like_dom_sf"/>
</dbReference>
<dbReference type="SUPFAM" id="SSF55781">
    <property type="entry name" value="GAF domain-like"/>
    <property type="match status" value="1"/>
</dbReference>
<evidence type="ECO:0000259" key="4">
    <source>
        <dbReference type="PROSITE" id="PS51077"/>
    </source>
</evidence>
<dbReference type="RefSeq" id="WP_105543726.1">
    <property type="nucleotide sequence ID" value="NZ_JBBGZH010000002.1"/>
</dbReference>
<dbReference type="Proteomes" id="UP001375812">
    <property type="component" value="Unassembled WGS sequence"/>
</dbReference>
<keyword evidence="1" id="KW-0805">Transcription regulation</keyword>
<feature type="domain" description="IclR-ED" evidence="5">
    <location>
        <begin position="72"/>
        <end position="256"/>
    </location>
</feature>
<gene>
    <name evidence="6" type="ORF">WH297_16215</name>
</gene>
<feature type="domain" description="HTH iclR-type" evidence="4">
    <location>
        <begin position="6"/>
        <end position="69"/>
    </location>
</feature>
<accession>A0ABU8PIJ0</accession>
<evidence type="ECO:0000256" key="3">
    <source>
        <dbReference type="ARBA" id="ARBA00023163"/>
    </source>
</evidence>
<reference evidence="6 7" key="1">
    <citation type="submission" date="2023-12" db="EMBL/GenBank/DDBJ databases">
        <title>Gut-associated functions are favored during microbiome assembly across C. elegans life.</title>
        <authorList>
            <person name="Zimmermann J."/>
        </authorList>
    </citation>
    <scope>NUCLEOTIDE SEQUENCE [LARGE SCALE GENOMIC DNA]</scope>
    <source>
        <strain evidence="6 7">MYb71</strain>
    </source>
</reference>
<comment type="caution">
    <text evidence="6">The sequence shown here is derived from an EMBL/GenBank/DDBJ whole genome shotgun (WGS) entry which is preliminary data.</text>
</comment>
<dbReference type="InterPro" id="IPR036388">
    <property type="entry name" value="WH-like_DNA-bd_sf"/>
</dbReference>
<evidence type="ECO:0000256" key="2">
    <source>
        <dbReference type="ARBA" id="ARBA00023125"/>
    </source>
</evidence>
<keyword evidence="2" id="KW-0238">DNA-binding</keyword>